<dbReference type="EMBL" id="HACA01005561">
    <property type="protein sequence ID" value="CDW22922.1"/>
    <property type="molecule type" value="Transcribed_RNA"/>
</dbReference>
<organism evidence="1">
    <name type="scientific">Lepeophtheirus salmonis</name>
    <name type="common">Salmon louse</name>
    <name type="synonym">Caligus salmonis</name>
    <dbReference type="NCBI Taxonomy" id="72036"/>
    <lineage>
        <taxon>Eukaryota</taxon>
        <taxon>Metazoa</taxon>
        <taxon>Ecdysozoa</taxon>
        <taxon>Arthropoda</taxon>
        <taxon>Crustacea</taxon>
        <taxon>Multicrustacea</taxon>
        <taxon>Hexanauplia</taxon>
        <taxon>Copepoda</taxon>
        <taxon>Siphonostomatoida</taxon>
        <taxon>Caligidae</taxon>
        <taxon>Lepeophtheirus</taxon>
    </lineage>
</organism>
<proteinExistence type="predicted"/>
<reference evidence="1" key="1">
    <citation type="submission" date="2014-05" db="EMBL/GenBank/DDBJ databases">
        <authorList>
            <person name="Chronopoulou M."/>
        </authorList>
    </citation>
    <scope>NUCLEOTIDE SEQUENCE</scope>
    <source>
        <tissue evidence="1">Whole organism</tissue>
    </source>
</reference>
<dbReference type="AlphaFoldDB" id="A0A0K2TBH8"/>
<accession>A0A0K2TBH8</accession>
<evidence type="ECO:0000313" key="1">
    <source>
        <dbReference type="EMBL" id="CDW22922.1"/>
    </source>
</evidence>
<sequence>MKHLDDILIQHINLLYILLWQNKDHVIHICPNRSG</sequence>
<name>A0A0K2TBH8_LEPSM</name>
<protein>
    <submittedName>
        <fullName evidence="1">Uncharacterized protein</fullName>
    </submittedName>
</protein>